<gene>
    <name evidence="1" type="ORF">FQA47_017544</name>
</gene>
<comment type="caution">
    <text evidence="1">The sequence shown here is derived from an EMBL/GenBank/DDBJ whole genome shotgun (WGS) entry which is preliminary data.</text>
</comment>
<proteinExistence type="predicted"/>
<sequence>MLQLSLCFFCHDYNYVRTPKFPSFLLFMPGLEGRGYKTGLEVLTRLRGADLCCQELLQPAPPPTLPLSDVSAASVLDVQLDTEALCSPRFTSEEFFQKHSFVSIYMFCLHSRSGATPTCGATPVSGGGLVLRSS</sequence>
<dbReference type="EMBL" id="WKFB01000156">
    <property type="protein sequence ID" value="KAF6733550.1"/>
    <property type="molecule type" value="Genomic_DNA"/>
</dbReference>
<evidence type="ECO:0000313" key="1">
    <source>
        <dbReference type="EMBL" id="KAF6733550.1"/>
    </source>
</evidence>
<name>A0A834FCN0_ORYME</name>
<evidence type="ECO:0000313" key="2">
    <source>
        <dbReference type="Proteomes" id="UP000646548"/>
    </source>
</evidence>
<dbReference type="AlphaFoldDB" id="A0A834FCN0"/>
<organism evidence="1 2">
    <name type="scientific">Oryzias melastigma</name>
    <name type="common">Marine medaka</name>
    <dbReference type="NCBI Taxonomy" id="30732"/>
    <lineage>
        <taxon>Eukaryota</taxon>
        <taxon>Metazoa</taxon>
        <taxon>Chordata</taxon>
        <taxon>Craniata</taxon>
        <taxon>Vertebrata</taxon>
        <taxon>Euteleostomi</taxon>
        <taxon>Actinopterygii</taxon>
        <taxon>Neopterygii</taxon>
        <taxon>Teleostei</taxon>
        <taxon>Neoteleostei</taxon>
        <taxon>Acanthomorphata</taxon>
        <taxon>Ovalentaria</taxon>
        <taxon>Atherinomorphae</taxon>
        <taxon>Beloniformes</taxon>
        <taxon>Adrianichthyidae</taxon>
        <taxon>Oryziinae</taxon>
        <taxon>Oryzias</taxon>
    </lineage>
</organism>
<protein>
    <submittedName>
        <fullName evidence="1">Uncharacterized protein</fullName>
    </submittedName>
</protein>
<dbReference type="Proteomes" id="UP000646548">
    <property type="component" value="Unassembled WGS sequence"/>
</dbReference>
<accession>A0A834FCN0</accession>
<reference evidence="1" key="1">
    <citation type="journal article" name="BMC Genomics">
        <title>Long-read sequencing and de novo genome assembly of marine medaka (Oryzias melastigma).</title>
        <authorList>
            <person name="Liang P."/>
            <person name="Saqib H.S.A."/>
            <person name="Ni X."/>
            <person name="Shen Y."/>
        </authorList>
    </citation>
    <scope>NUCLEOTIDE SEQUENCE</scope>
    <source>
        <strain evidence="1">Bigg-433</strain>
    </source>
</reference>